<dbReference type="RefSeq" id="XP_049125233.1">
    <property type="nucleotide sequence ID" value="XM_049269276.1"/>
</dbReference>
<organism evidence="1 2">
    <name type="scientific">Colletotrichum spaethianum</name>
    <dbReference type="NCBI Taxonomy" id="700344"/>
    <lineage>
        <taxon>Eukaryota</taxon>
        <taxon>Fungi</taxon>
        <taxon>Dikarya</taxon>
        <taxon>Ascomycota</taxon>
        <taxon>Pezizomycotina</taxon>
        <taxon>Sordariomycetes</taxon>
        <taxon>Hypocreomycetidae</taxon>
        <taxon>Glomerellales</taxon>
        <taxon>Glomerellaceae</taxon>
        <taxon>Colletotrichum</taxon>
        <taxon>Colletotrichum spaethianum species complex</taxon>
    </lineage>
</organism>
<reference evidence="1 2" key="1">
    <citation type="submission" date="2022-03" db="EMBL/GenBank/DDBJ databases">
        <title>Genome data of Colletotrichum spp.</title>
        <authorList>
            <person name="Utami Y.D."/>
            <person name="Hiruma K."/>
        </authorList>
    </citation>
    <scope>NUCLEOTIDE SEQUENCE [LARGE SCALE GENOMIC DNA]</scope>
    <source>
        <strain evidence="1 2">MAFF 239500</strain>
    </source>
</reference>
<dbReference type="Gene3D" id="3.40.50.720">
    <property type="entry name" value="NAD(P)-binding Rossmann-like Domain"/>
    <property type="match status" value="1"/>
</dbReference>
<dbReference type="Proteomes" id="UP001055115">
    <property type="component" value="Unassembled WGS sequence"/>
</dbReference>
<keyword evidence="2" id="KW-1185">Reference proteome</keyword>
<protein>
    <submittedName>
        <fullName evidence="1">WW domain-containing oxidoreductase</fullName>
    </submittedName>
</protein>
<accession>A0AA37L6P7</accession>
<gene>
    <name evidence="1" type="ORF">ColSpa_03064</name>
</gene>
<name>A0AA37L6P7_9PEZI</name>
<dbReference type="EMBL" id="BQXU01000006">
    <property type="protein sequence ID" value="GKT42883.1"/>
    <property type="molecule type" value="Genomic_DNA"/>
</dbReference>
<evidence type="ECO:0000313" key="1">
    <source>
        <dbReference type="EMBL" id="GKT42883.1"/>
    </source>
</evidence>
<dbReference type="InterPro" id="IPR036291">
    <property type="entry name" value="NAD(P)-bd_dom_sf"/>
</dbReference>
<proteinExistence type="predicted"/>
<dbReference type="GeneID" id="73323866"/>
<sequence>MIRYSVSKVANLLFAQELQRLMDEQGLPILSISVHPGAVASDGSKEIGNLVFSLLRAAIVISTDQGAVTPLFAATASEVRETPDKFKGKYLEPFGKVVTPNIVANDMEQVRGMWQNTTTEVSKYLSEIGVAPLEQW</sequence>
<comment type="caution">
    <text evidence="1">The sequence shown here is derived from an EMBL/GenBank/DDBJ whole genome shotgun (WGS) entry which is preliminary data.</text>
</comment>
<evidence type="ECO:0000313" key="2">
    <source>
        <dbReference type="Proteomes" id="UP001055115"/>
    </source>
</evidence>
<dbReference type="SUPFAM" id="SSF51735">
    <property type="entry name" value="NAD(P)-binding Rossmann-fold domains"/>
    <property type="match status" value="1"/>
</dbReference>
<dbReference type="AlphaFoldDB" id="A0AA37L6P7"/>